<keyword evidence="1" id="KW-0175">Coiled coil</keyword>
<dbReference type="AlphaFoldDB" id="E0RY09"/>
<feature type="coiled-coil region" evidence="1">
    <location>
        <begin position="235"/>
        <end position="262"/>
    </location>
</feature>
<reference evidence="4 5" key="1">
    <citation type="journal article" date="2010" name="PLoS ONE">
        <title>The glycobiome of the rumen bacterium Butyrivibrio proteoclasticus B316(T) highlights adaptation to a polysaccharide-rich environment.</title>
        <authorList>
            <person name="Kelly W.J."/>
            <person name="Leahy S.C."/>
            <person name="Altermann E."/>
            <person name="Yeoman C.J."/>
            <person name="Dunne J.C."/>
            <person name="Kong Z."/>
            <person name="Pacheco D.M."/>
            <person name="Li D."/>
            <person name="Noel S.J."/>
            <person name="Moon C.D."/>
            <person name="Cookson A.L."/>
            <person name="Attwood G.T."/>
        </authorList>
    </citation>
    <scope>NUCLEOTIDE SEQUENCE [LARGE SCALE GENOMIC DNA]</scope>
    <source>
        <strain evidence="5">ATCC 51982 / DSM 14932 / B316</strain>
    </source>
</reference>
<evidence type="ECO:0000256" key="3">
    <source>
        <dbReference type="SAM" id="SignalP"/>
    </source>
</evidence>
<name>E0RY09_BUTPB</name>
<evidence type="ECO:0000313" key="4">
    <source>
        <dbReference type="EMBL" id="ADL34964.1"/>
    </source>
</evidence>
<sequence length="695" mass="79992">MAYMRKKLVGTILIGMLIMSACSFSNSNINETEEAGATTDEISDKEAAPDSSSEEVIDDTDSIDAYESLWTTFGVSEETIYDYGGMVFYCKEFSDKHLSGKLVNVDLGSQKTAEIQFDDIAVDENRARFFFEDEWGNTGKMIVSKSEIVMHITVDDFVLSANSPSEFNMDSGYSLVKVSNVDISSERTKAIQAAKKEPVSIPEFIRYEDKDTITGSGVDGEEMSFEKDLSLAYLSDKSEEQFQALAEEIAQVADEKRAYIKEDEDGFKKEIQEITDGTWQIEHADEIGVVGYPERTVHERTDYLQRVDPEYVSILSAEDDYRGQLSVSAYYETYNYSVYTGENIKISDVIPDKEALRYYLVRELLLMEKEYNYSFYPTLSKIDEYIGYDYDGIVEDKYSRGFIWYLDSIGVTVILNPYDVDRNSVWITIPYSSKLVSDNYLPFEGLEITSEFDDDHQRWNKHIELGRDIEYYLPVLSEDEDVNNLFIQAMKTLESTGYMPNGQYCYGREEQDYAWEKDISYPDSVAVCDVTGDGKDELLITINGGYTSTISQWVFSYNEEKKEFEKMFETFSTEFFEGGIVKCAYSHGGVYEDNFWPYDLYKYNSETNSYDFIASVNSHQLLHDYKTGELDNELNKDFPYEEDKDKDGKVYDISIDGQVIWMDNAEFEAWQADYIEESKRICPDWHKIAKTAVIH</sequence>
<evidence type="ECO:0000256" key="2">
    <source>
        <dbReference type="SAM" id="MobiDB-lite"/>
    </source>
</evidence>
<accession>E0RY09</accession>
<organism evidence="4 5">
    <name type="scientific">Butyrivibrio proteoclasticus (strain ATCC 51982 / DSM 14932 / B316)</name>
    <name type="common">Clostridium proteoclasticum</name>
    <dbReference type="NCBI Taxonomy" id="515622"/>
    <lineage>
        <taxon>Bacteria</taxon>
        <taxon>Bacillati</taxon>
        <taxon>Bacillota</taxon>
        <taxon>Clostridia</taxon>
        <taxon>Lachnospirales</taxon>
        <taxon>Lachnospiraceae</taxon>
        <taxon>Butyrivibrio</taxon>
    </lineage>
</organism>
<feature type="chain" id="PRO_5038352435" description="DUF3298 domain-containing protein" evidence="3">
    <location>
        <begin position="26"/>
        <end position="695"/>
    </location>
</feature>
<evidence type="ECO:0008006" key="6">
    <source>
        <dbReference type="Google" id="ProtNLM"/>
    </source>
</evidence>
<dbReference type="EMBL" id="CP001810">
    <property type="protein sequence ID" value="ADL34964.1"/>
    <property type="molecule type" value="Genomic_DNA"/>
</dbReference>
<dbReference type="Proteomes" id="UP000001299">
    <property type="component" value="Chromosome 1"/>
</dbReference>
<keyword evidence="5" id="KW-1185">Reference proteome</keyword>
<evidence type="ECO:0000313" key="5">
    <source>
        <dbReference type="Proteomes" id="UP000001299"/>
    </source>
</evidence>
<evidence type="ECO:0000256" key="1">
    <source>
        <dbReference type="SAM" id="Coils"/>
    </source>
</evidence>
<feature type="signal peptide" evidence="3">
    <location>
        <begin position="1"/>
        <end position="25"/>
    </location>
</feature>
<protein>
    <recommendedName>
        <fullName evidence="6">DUF3298 domain-containing protein</fullName>
    </recommendedName>
</protein>
<keyword evidence="3" id="KW-0732">Signal</keyword>
<dbReference type="PROSITE" id="PS51257">
    <property type="entry name" value="PROKAR_LIPOPROTEIN"/>
    <property type="match status" value="1"/>
</dbReference>
<proteinExistence type="predicted"/>
<gene>
    <name evidence="4" type="ordered locus">bpr_I2231</name>
</gene>
<dbReference type="KEGG" id="bpb:bpr_I2231"/>
<dbReference type="STRING" id="515622.bpr_I2231"/>
<dbReference type="HOGENOM" id="CLU_396235_0_0_9"/>
<dbReference type="eggNOG" id="ENOG5032RB0">
    <property type="taxonomic scope" value="Bacteria"/>
</dbReference>
<feature type="region of interest" description="Disordered" evidence="2">
    <location>
        <begin position="33"/>
        <end position="58"/>
    </location>
</feature>